<comment type="subunit">
    <text evidence="4">Homodimer.</text>
</comment>
<comment type="pathway">
    <text evidence="2">Cofactor biosynthesis; thiamine diphosphate biosynthesis.</text>
</comment>
<evidence type="ECO:0000256" key="11">
    <source>
        <dbReference type="ARBA" id="ARBA00048179"/>
    </source>
</evidence>
<dbReference type="SUPFAM" id="SSF53850">
    <property type="entry name" value="Periplasmic binding protein-like II"/>
    <property type="match status" value="1"/>
</dbReference>
<reference evidence="14 15" key="1">
    <citation type="submission" date="2018-07" db="EMBL/GenBank/DDBJ databases">
        <title>Genomic Encyclopedia of Type Strains, Phase IV (KMG-IV): sequencing the most valuable type-strain genomes for metagenomic binning, comparative biology and taxonomic classification.</title>
        <authorList>
            <person name="Goeker M."/>
        </authorList>
    </citation>
    <scope>NUCLEOTIDE SEQUENCE [LARGE SCALE GENOMIC DNA]</scope>
    <source>
        <strain evidence="14 15">DSM 21352</strain>
    </source>
</reference>
<gene>
    <name evidence="14" type="ORF">DFR41_1011039</name>
</gene>
<organism evidence="14 15">
    <name type="scientific">Pseudacidovorax intermedius</name>
    <dbReference type="NCBI Taxonomy" id="433924"/>
    <lineage>
        <taxon>Bacteria</taxon>
        <taxon>Pseudomonadati</taxon>
        <taxon>Pseudomonadota</taxon>
        <taxon>Betaproteobacteria</taxon>
        <taxon>Burkholderiales</taxon>
        <taxon>Comamonadaceae</taxon>
        <taxon>Pseudacidovorax</taxon>
    </lineage>
</organism>
<dbReference type="PANTHER" id="PTHR31528:SF1">
    <property type="entry name" value="4-AMINO-5-HYDROXYMETHYL-2-METHYLPYRIMIDINE PHOSPHATE SYNTHASE THI11-RELATED"/>
    <property type="match status" value="1"/>
</dbReference>
<evidence type="ECO:0000256" key="5">
    <source>
        <dbReference type="ARBA" id="ARBA00022679"/>
    </source>
</evidence>
<evidence type="ECO:0000256" key="2">
    <source>
        <dbReference type="ARBA" id="ARBA00004948"/>
    </source>
</evidence>
<evidence type="ECO:0000256" key="9">
    <source>
        <dbReference type="ARBA" id="ARBA00023004"/>
    </source>
</evidence>
<dbReference type="InterPro" id="IPR006311">
    <property type="entry name" value="TAT_signal"/>
</dbReference>
<keyword evidence="12" id="KW-0732">Signal</keyword>
<proteinExistence type="inferred from homology"/>
<comment type="function">
    <text evidence="1">Responsible for the formation of the pyrimidine heterocycle in the thiamine biosynthesis pathway. Catalyzes the formation of hydroxymethylpyrimidine phosphate (HMP-P) from histidine and pyridoxal phosphate (PLP). The protein uses PLP and the active site histidine to form HMP-P, generating an inactive enzyme. The enzyme can only undergo a single turnover, which suggests it is a suicide enzyme.</text>
</comment>
<evidence type="ECO:0000256" key="4">
    <source>
        <dbReference type="ARBA" id="ARBA00011738"/>
    </source>
</evidence>
<comment type="caution">
    <text evidence="14">The sequence shown here is derived from an EMBL/GenBank/DDBJ whole genome shotgun (WGS) entry which is preliminary data.</text>
</comment>
<keyword evidence="9" id="KW-0408">Iron</keyword>
<keyword evidence="5" id="KW-0808">Transferase</keyword>
<evidence type="ECO:0000313" key="14">
    <source>
        <dbReference type="EMBL" id="RDI29283.1"/>
    </source>
</evidence>
<dbReference type="InterPro" id="IPR027939">
    <property type="entry name" value="NMT1/THI5"/>
</dbReference>
<protein>
    <recommendedName>
        <fullName evidence="10">Thiamine pyrimidine synthase</fullName>
    </recommendedName>
</protein>
<evidence type="ECO:0000256" key="1">
    <source>
        <dbReference type="ARBA" id="ARBA00003469"/>
    </source>
</evidence>
<evidence type="ECO:0000256" key="7">
    <source>
        <dbReference type="ARBA" id="ARBA00022898"/>
    </source>
</evidence>
<evidence type="ECO:0000256" key="6">
    <source>
        <dbReference type="ARBA" id="ARBA00022723"/>
    </source>
</evidence>
<dbReference type="STRING" id="433924.NS331_14470"/>
<dbReference type="EMBL" id="QQAV01000001">
    <property type="protein sequence ID" value="RDI29283.1"/>
    <property type="molecule type" value="Genomic_DNA"/>
</dbReference>
<keyword evidence="6" id="KW-0479">Metal-binding</keyword>
<evidence type="ECO:0000256" key="10">
    <source>
        <dbReference type="ARBA" id="ARBA00033171"/>
    </source>
</evidence>
<dbReference type="GO" id="GO:0046872">
    <property type="term" value="F:metal ion binding"/>
    <property type="evidence" value="ECO:0007669"/>
    <property type="project" value="UniProtKB-KW"/>
</dbReference>
<evidence type="ECO:0000313" key="15">
    <source>
        <dbReference type="Proteomes" id="UP000255265"/>
    </source>
</evidence>
<keyword evidence="15" id="KW-1185">Reference proteome</keyword>
<dbReference type="GO" id="GO:0009228">
    <property type="term" value="P:thiamine biosynthetic process"/>
    <property type="evidence" value="ECO:0007669"/>
    <property type="project" value="UniProtKB-KW"/>
</dbReference>
<dbReference type="Gene3D" id="3.40.190.10">
    <property type="entry name" value="Periplasmic binding protein-like II"/>
    <property type="match status" value="2"/>
</dbReference>
<comment type="similarity">
    <text evidence="3">Belongs to the NMT1/THI5 family.</text>
</comment>
<dbReference type="RefSeq" id="WP_017759752.1">
    <property type="nucleotide sequence ID" value="NZ_QQAV01000001.1"/>
</dbReference>
<dbReference type="PROSITE" id="PS51318">
    <property type="entry name" value="TAT"/>
    <property type="match status" value="1"/>
</dbReference>
<sequence>MSRYLSRRAASLALSALSILMAFGATLAPAPAAAQTETPIKFVLDWKLQGVHAWYYLAQDRGYFAREKLAVTIDQGEGSAATVTKIMAGAYQAGFGDVNAIVQNAAAKPGQAPVMVYMLYNRAPFALIAKASGPIRTPKDLQGRTVGTPAGGAAARMFPVIAARTGIDATKVAWTNVAPNLQEQLLLKDHVDAAAVFSVTSYMNLVAQGIDPDKDIRWFHYGDYGVELYGNGVMVSQQLLRERPEAVAGLVRAINHAVRDTIADPDVAIAALVKREPLLNKDLEKRRLLYTLKTVMLTPEVATQGLGDIGDARFARAFLQLKEAFDLPRVPTAAEVFDRRFLPPLAERTVARR</sequence>
<keyword evidence="7" id="KW-0663">Pyridoxal phosphate</keyword>
<dbReference type="PANTHER" id="PTHR31528">
    <property type="entry name" value="4-AMINO-5-HYDROXYMETHYL-2-METHYLPYRIMIDINE PHOSPHATE SYNTHASE THI11-RELATED"/>
    <property type="match status" value="1"/>
</dbReference>
<feature type="signal peptide" evidence="12">
    <location>
        <begin position="1"/>
        <end position="24"/>
    </location>
</feature>
<evidence type="ECO:0000256" key="3">
    <source>
        <dbReference type="ARBA" id="ARBA00009406"/>
    </source>
</evidence>
<name>A0A370FPS6_9BURK</name>
<keyword evidence="8" id="KW-0784">Thiamine biosynthesis</keyword>
<dbReference type="InterPro" id="IPR015168">
    <property type="entry name" value="SsuA/THI5"/>
</dbReference>
<evidence type="ECO:0000256" key="12">
    <source>
        <dbReference type="SAM" id="SignalP"/>
    </source>
</evidence>
<dbReference type="Proteomes" id="UP000255265">
    <property type="component" value="Unassembled WGS sequence"/>
</dbReference>
<accession>A0A370FPS6</accession>
<dbReference type="Pfam" id="PF09084">
    <property type="entry name" value="NMT1"/>
    <property type="match status" value="1"/>
</dbReference>
<evidence type="ECO:0000256" key="8">
    <source>
        <dbReference type="ARBA" id="ARBA00022977"/>
    </source>
</evidence>
<dbReference type="GO" id="GO:0016740">
    <property type="term" value="F:transferase activity"/>
    <property type="evidence" value="ECO:0007669"/>
    <property type="project" value="UniProtKB-KW"/>
</dbReference>
<feature type="domain" description="SsuA/THI5-like" evidence="13">
    <location>
        <begin position="51"/>
        <end position="268"/>
    </location>
</feature>
<feature type="chain" id="PRO_5016662040" description="Thiamine pyrimidine synthase" evidence="12">
    <location>
        <begin position="25"/>
        <end position="353"/>
    </location>
</feature>
<comment type="catalytic activity">
    <reaction evidence="11">
        <text>N(6)-(pyridoxal phosphate)-L-lysyl-[4-amino-5-hydroxymethyl-2-methylpyrimidine phosphate synthase] + L-histidyl-[4-amino-5-hydroxymethyl-2-methylpyrimidine phosphate synthase] + 2 Fe(3+) + 4 H2O = L-lysyl-[4-amino-5-hydroxymethyl-2-methylpyrimidine phosphate synthase] + (2S)-2-amino-5-hydroxy-4-oxopentanoyl-[4-amino-5-hydroxymethyl-2-methylpyrimidine phosphate synthase] + 4-amino-2-methyl-5-(phosphooxymethyl)pyrimidine + 3-oxopropanoate + 2 Fe(2+) + 2 H(+)</text>
        <dbReference type="Rhea" id="RHEA:65756"/>
        <dbReference type="Rhea" id="RHEA-COMP:16892"/>
        <dbReference type="Rhea" id="RHEA-COMP:16893"/>
        <dbReference type="Rhea" id="RHEA-COMP:16894"/>
        <dbReference type="Rhea" id="RHEA-COMP:16895"/>
        <dbReference type="ChEBI" id="CHEBI:15377"/>
        <dbReference type="ChEBI" id="CHEBI:15378"/>
        <dbReference type="ChEBI" id="CHEBI:29033"/>
        <dbReference type="ChEBI" id="CHEBI:29034"/>
        <dbReference type="ChEBI" id="CHEBI:29969"/>
        <dbReference type="ChEBI" id="CHEBI:29979"/>
        <dbReference type="ChEBI" id="CHEBI:33190"/>
        <dbReference type="ChEBI" id="CHEBI:58354"/>
        <dbReference type="ChEBI" id="CHEBI:143915"/>
        <dbReference type="ChEBI" id="CHEBI:157692"/>
    </reaction>
    <physiologicalReaction direction="left-to-right" evidence="11">
        <dbReference type="Rhea" id="RHEA:65757"/>
    </physiologicalReaction>
</comment>
<dbReference type="AlphaFoldDB" id="A0A370FPS6"/>
<evidence type="ECO:0000259" key="13">
    <source>
        <dbReference type="Pfam" id="PF09084"/>
    </source>
</evidence>